<reference evidence="3 4" key="1">
    <citation type="submission" date="2014-09" db="EMBL/GenBank/DDBJ databases">
        <authorList>
            <person name="Ellenberger Sabrina"/>
        </authorList>
    </citation>
    <scope>NUCLEOTIDE SEQUENCE [LARGE SCALE GENOMIC DNA]</scope>
    <source>
        <strain evidence="3 4">CBS 412.66</strain>
    </source>
</reference>
<sequence length="303" mass="34884">MSSKHPHVSCDSCNKTFKDAILLKNHHKNYHQSSIVINYTNYEGESKTLTLDRDKDDNFICPICSLESKTSSGLRSHFSRKKDIKEPKEHFKSQHFNYDVHIEEAGEKRKIGTPTHDDLFYDRDKDFKRIRAEPIMRAFGLDLINIDLKHNQNSFRTSALINEKTSRLLKRLLQSTESSLYASLTFPNNESQYPETFTVCDLQKNIKTSNFPCINDILGPYVELNDDIEEKTEDLDLNHIVNIFPGSIIASDNFSLLVLTAEIYSRNGFMDAHAERSGDSYPESIGDSSNKYQNWKVCIIKET</sequence>
<evidence type="ECO:0000256" key="1">
    <source>
        <dbReference type="PROSITE-ProRule" id="PRU00042"/>
    </source>
</evidence>
<dbReference type="OrthoDB" id="10304523at2759"/>
<dbReference type="Gene3D" id="3.30.160.60">
    <property type="entry name" value="Classic Zinc Finger"/>
    <property type="match status" value="1"/>
</dbReference>
<name>A0A0B7NLM0_9FUNG</name>
<keyword evidence="1" id="KW-0863">Zinc-finger</keyword>
<proteinExistence type="predicted"/>
<dbReference type="PROSITE" id="PS00028">
    <property type="entry name" value="ZINC_FINGER_C2H2_1"/>
    <property type="match status" value="1"/>
</dbReference>
<keyword evidence="1" id="KW-0479">Metal-binding</keyword>
<evidence type="ECO:0000313" key="4">
    <source>
        <dbReference type="Proteomes" id="UP000054107"/>
    </source>
</evidence>
<gene>
    <name evidence="3" type="primary">PARPA_10515.1 scaffold 40716</name>
</gene>
<dbReference type="PROSITE" id="PS50157">
    <property type="entry name" value="ZINC_FINGER_C2H2_2"/>
    <property type="match status" value="1"/>
</dbReference>
<organism evidence="3 4">
    <name type="scientific">Parasitella parasitica</name>
    <dbReference type="NCBI Taxonomy" id="35722"/>
    <lineage>
        <taxon>Eukaryota</taxon>
        <taxon>Fungi</taxon>
        <taxon>Fungi incertae sedis</taxon>
        <taxon>Mucoromycota</taxon>
        <taxon>Mucoromycotina</taxon>
        <taxon>Mucoromycetes</taxon>
        <taxon>Mucorales</taxon>
        <taxon>Mucorineae</taxon>
        <taxon>Mucoraceae</taxon>
        <taxon>Parasitella</taxon>
    </lineage>
</organism>
<accession>A0A0B7NLM0</accession>
<feature type="domain" description="C2H2-type" evidence="2">
    <location>
        <begin position="8"/>
        <end position="31"/>
    </location>
</feature>
<protein>
    <recommendedName>
        <fullName evidence="2">C2H2-type domain-containing protein</fullName>
    </recommendedName>
</protein>
<dbReference type="AlphaFoldDB" id="A0A0B7NLM0"/>
<evidence type="ECO:0000259" key="2">
    <source>
        <dbReference type="PROSITE" id="PS50157"/>
    </source>
</evidence>
<dbReference type="SMART" id="SM00355">
    <property type="entry name" value="ZnF_C2H2"/>
    <property type="match status" value="2"/>
</dbReference>
<evidence type="ECO:0000313" key="3">
    <source>
        <dbReference type="EMBL" id="CEP16263.1"/>
    </source>
</evidence>
<dbReference type="EMBL" id="LN732953">
    <property type="protein sequence ID" value="CEP16263.1"/>
    <property type="molecule type" value="Genomic_DNA"/>
</dbReference>
<keyword evidence="4" id="KW-1185">Reference proteome</keyword>
<keyword evidence="1" id="KW-0862">Zinc</keyword>
<dbReference type="GO" id="GO:0008270">
    <property type="term" value="F:zinc ion binding"/>
    <property type="evidence" value="ECO:0007669"/>
    <property type="project" value="UniProtKB-KW"/>
</dbReference>
<dbReference type="Proteomes" id="UP000054107">
    <property type="component" value="Unassembled WGS sequence"/>
</dbReference>
<dbReference type="InterPro" id="IPR013087">
    <property type="entry name" value="Znf_C2H2_type"/>
</dbReference>